<evidence type="ECO:0000313" key="1">
    <source>
        <dbReference type="EMBL" id="KAH7950424.1"/>
    </source>
</evidence>
<organism evidence="1 2">
    <name type="scientific">Dermacentor silvarum</name>
    <name type="common">Tick</name>
    <dbReference type="NCBI Taxonomy" id="543639"/>
    <lineage>
        <taxon>Eukaryota</taxon>
        <taxon>Metazoa</taxon>
        <taxon>Ecdysozoa</taxon>
        <taxon>Arthropoda</taxon>
        <taxon>Chelicerata</taxon>
        <taxon>Arachnida</taxon>
        <taxon>Acari</taxon>
        <taxon>Parasitiformes</taxon>
        <taxon>Ixodida</taxon>
        <taxon>Ixodoidea</taxon>
        <taxon>Ixodidae</taxon>
        <taxon>Rhipicephalinae</taxon>
        <taxon>Dermacentor</taxon>
    </lineage>
</organism>
<name>A0ACB8CTE9_DERSI</name>
<sequence length="535" mass="59742">MRNRWIPWPLSAVAPGQNAVSSDVLDVLLDLAVKWRVALWFDVTVSTAWAHDGAPVVIISEHGDVPGLRMEQLEELNDTAYDDVTRKLSGFLSSGRVKLDDVALKELRRDEAAFRKVLLSGDDGDERFDDLVPLSDVTVVFGNGASSAEWTRLLNKHLNGAVNVSADTRLLITNEPRFARIGGLVDSMPASRILNVVGWMFAYSYAWIVNADFDFLSPSTEGLAEYIQCFVAVQESFGIVQAIPLYRRAFDPYERQKVNATLKWTSLALLRSVRASPRIAKSTKTEAQSKVYSLASSRQLWPPEPHHLQGGSLDLIYANFTGDAKNFFGTWLESRKALRTTIATPYYDNLMTSRYRWPSGSVLYLYALNELRLSLAALFPPSYRRSGSAAMTYAGLGFNLATQALRSVDLRGRELDSAGRNTSWWQPGKPGESPCRLDAAKSVAERRSIADLFALDVALAAMKLSSQENRDKRTLRLKSLEFLTATQTFYVSYCSHYCGEPDGRRRCNLAMNGSEFGRSFHCRPEQPTPQTCVFV</sequence>
<evidence type="ECO:0000313" key="2">
    <source>
        <dbReference type="Proteomes" id="UP000821865"/>
    </source>
</evidence>
<dbReference type="EMBL" id="CM023474">
    <property type="protein sequence ID" value="KAH7950424.1"/>
    <property type="molecule type" value="Genomic_DNA"/>
</dbReference>
<comment type="caution">
    <text evidence="1">The sequence shown here is derived from an EMBL/GenBank/DDBJ whole genome shotgun (WGS) entry which is preliminary data.</text>
</comment>
<dbReference type="Proteomes" id="UP000821865">
    <property type="component" value="Chromosome 5"/>
</dbReference>
<proteinExistence type="predicted"/>
<keyword evidence="2" id="KW-1185">Reference proteome</keyword>
<reference evidence="1" key="1">
    <citation type="submission" date="2020-05" db="EMBL/GenBank/DDBJ databases">
        <title>Large-scale comparative analyses of tick genomes elucidate their genetic diversity and vector capacities.</title>
        <authorList>
            <person name="Jia N."/>
            <person name="Wang J."/>
            <person name="Shi W."/>
            <person name="Du L."/>
            <person name="Sun Y."/>
            <person name="Zhan W."/>
            <person name="Jiang J."/>
            <person name="Wang Q."/>
            <person name="Zhang B."/>
            <person name="Ji P."/>
            <person name="Sakyi L.B."/>
            <person name="Cui X."/>
            <person name="Yuan T."/>
            <person name="Jiang B."/>
            <person name="Yang W."/>
            <person name="Lam T.T.-Y."/>
            <person name="Chang Q."/>
            <person name="Ding S."/>
            <person name="Wang X."/>
            <person name="Zhu J."/>
            <person name="Ruan X."/>
            <person name="Zhao L."/>
            <person name="Wei J."/>
            <person name="Que T."/>
            <person name="Du C."/>
            <person name="Cheng J."/>
            <person name="Dai P."/>
            <person name="Han X."/>
            <person name="Huang E."/>
            <person name="Gao Y."/>
            <person name="Liu J."/>
            <person name="Shao H."/>
            <person name="Ye R."/>
            <person name="Li L."/>
            <person name="Wei W."/>
            <person name="Wang X."/>
            <person name="Wang C."/>
            <person name="Yang T."/>
            <person name="Huo Q."/>
            <person name="Li W."/>
            <person name="Guo W."/>
            <person name="Chen H."/>
            <person name="Zhou L."/>
            <person name="Ni X."/>
            <person name="Tian J."/>
            <person name="Zhou Y."/>
            <person name="Sheng Y."/>
            <person name="Liu T."/>
            <person name="Pan Y."/>
            <person name="Xia L."/>
            <person name="Li J."/>
            <person name="Zhao F."/>
            <person name="Cao W."/>
        </authorList>
    </citation>
    <scope>NUCLEOTIDE SEQUENCE</scope>
    <source>
        <strain evidence="1">Dsil-2018</strain>
    </source>
</reference>
<accession>A0ACB8CTE9</accession>
<protein>
    <submittedName>
        <fullName evidence="1">Uncharacterized protein</fullName>
    </submittedName>
</protein>
<gene>
    <name evidence="1" type="ORF">HPB49_023840</name>
</gene>